<reference evidence="2 3" key="1">
    <citation type="submission" date="2016-10" db="EMBL/GenBank/DDBJ databases">
        <authorList>
            <person name="de Groot N.N."/>
        </authorList>
    </citation>
    <scope>NUCLEOTIDE SEQUENCE [LARGE SCALE GENOMIC DNA]</scope>
    <source>
        <strain evidence="2 3">CGMCC 1.10457</strain>
    </source>
</reference>
<keyword evidence="3" id="KW-1185">Reference proteome</keyword>
<name>A0A1I6L7Y8_9EURY</name>
<dbReference type="Proteomes" id="UP000199062">
    <property type="component" value="Unassembled WGS sequence"/>
</dbReference>
<evidence type="ECO:0000256" key="1">
    <source>
        <dbReference type="SAM" id="MobiDB-lite"/>
    </source>
</evidence>
<organism evidence="2 3">
    <name type="scientific">Halomicrobium zhouii</name>
    <dbReference type="NCBI Taxonomy" id="767519"/>
    <lineage>
        <taxon>Archaea</taxon>
        <taxon>Methanobacteriati</taxon>
        <taxon>Methanobacteriota</taxon>
        <taxon>Stenosarchaea group</taxon>
        <taxon>Halobacteria</taxon>
        <taxon>Halobacteriales</taxon>
        <taxon>Haloarculaceae</taxon>
        <taxon>Halomicrobium</taxon>
    </lineage>
</organism>
<proteinExistence type="predicted"/>
<sequence>MFMERVILGCVGEMNTDSKNQKALGALGSRGSLRSSPSAAVLASPGFPEPASPFQSSRDRSPALPLVAR</sequence>
<evidence type="ECO:0000313" key="3">
    <source>
        <dbReference type="Proteomes" id="UP000199062"/>
    </source>
</evidence>
<protein>
    <submittedName>
        <fullName evidence="2">Uncharacterized protein</fullName>
    </submittedName>
</protein>
<evidence type="ECO:0000313" key="2">
    <source>
        <dbReference type="EMBL" id="SFR99579.1"/>
    </source>
</evidence>
<accession>A0A1I6L7Y8</accession>
<feature type="region of interest" description="Disordered" evidence="1">
    <location>
        <begin position="28"/>
        <end position="69"/>
    </location>
</feature>
<dbReference type="AlphaFoldDB" id="A0A1I6L7Y8"/>
<dbReference type="EMBL" id="FOZK01000002">
    <property type="protein sequence ID" value="SFR99579.1"/>
    <property type="molecule type" value="Genomic_DNA"/>
</dbReference>
<gene>
    <name evidence="2" type="ORF">SAMN05216559_2231</name>
</gene>
<feature type="compositionally biased region" description="Low complexity" evidence="1">
    <location>
        <begin position="28"/>
        <end position="40"/>
    </location>
</feature>